<dbReference type="SMART" id="SM00530">
    <property type="entry name" value="HTH_XRE"/>
    <property type="match status" value="1"/>
</dbReference>
<dbReference type="PANTHER" id="PTHR46797:SF23">
    <property type="entry name" value="HTH-TYPE TRANSCRIPTIONAL REGULATOR SUTR"/>
    <property type="match status" value="1"/>
</dbReference>
<evidence type="ECO:0000313" key="5">
    <source>
        <dbReference type="EMBL" id="MCC3805707.1"/>
    </source>
</evidence>
<keyword evidence="3" id="KW-0804">Transcription</keyword>
<reference evidence="5" key="1">
    <citation type="submission" date="2020-09" db="EMBL/GenBank/DDBJ databases">
        <title>Genome sequence of Vibrio parahaemolyticus isolates.</title>
        <authorList>
            <person name="Hammerl J.A."/>
            <person name="Strauch E."/>
        </authorList>
    </citation>
    <scope>NUCLEOTIDE SEQUENCE</scope>
    <source>
        <strain evidence="5">17-VB00146</strain>
    </source>
</reference>
<dbReference type="EMBL" id="JACVHL010000010">
    <property type="protein sequence ID" value="MCC3805707.1"/>
    <property type="molecule type" value="Genomic_DNA"/>
</dbReference>
<feature type="domain" description="HTH cro/C1-type" evidence="4">
    <location>
        <begin position="13"/>
        <end position="67"/>
    </location>
</feature>
<dbReference type="Proteomes" id="UP000726777">
    <property type="component" value="Unassembled WGS sequence"/>
</dbReference>
<dbReference type="Gene3D" id="1.10.260.40">
    <property type="entry name" value="lambda repressor-like DNA-binding domains"/>
    <property type="match status" value="1"/>
</dbReference>
<evidence type="ECO:0000256" key="3">
    <source>
        <dbReference type="ARBA" id="ARBA00023163"/>
    </source>
</evidence>
<dbReference type="RefSeq" id="WP_140065259.1">
    <property type="nucleotide sequence ID" value="NZ_CP064041.1"/>
</dbReference>
<name>A0A9Q3YJM4_VIBPH</name>
<dbReference type="SUPFAM" id="SSF47413">
    <property type="entry name" value="lambda repressor-like DNA-binding domains"/>
    <property type="match status" value="1"/>
</dbReference>
<accession>A0A9Q3YJM4</accession>
<organism evidence="5 6">
    <name type="scientific">Vibrio parahaemolyticus</name>
    <dbReference type="NCBI Taxonomy" id="670"/>
    <lineage>
        <taxon>Bacteria</taxon>
        <taxon>Pseudomonadati</taxon>
        <taxon>Pseudomonadota</taxon>
        <taxon>Gammaproteobacteria</taxon>
        <taxon>Vibrionales</taxon>
        <taxon>Vibrionaceae</taxon>
        <taxon>Vibrio</taxon>
    </lineage>
</organism>
<dbReference type="GO" id="GO:0005829">
    <property type="term" value="C:cytosol"/>
    <property type="evidence" value="ECO:0007669"/>
    <property type="project" value="TreeGrafter"/>
</dbReference>
<dbReference type="GO" id="GO:0003700">
    <property type="term" value="F:DNA-binding transcription factor activity"/>
    <property type="evidence" value="ECO:0007669"/>
    <property type="project" value="TreeGrafter"/>
</dbReference>
<dbReference type="InterPro" id="IPR010982">
    <property type="entry name" value="Lambda_DNA-bd_dom_sf"/>
</dbReference>
<gene>
    <name evidence="5" type="ORF">IB292_11700</name>
</gene>
<dbReference type="PROSITE" id="PS50943">
    <property type="entry name" value="HTH_CROC1"/>
    <property type="match status" value="1"/>
</dbReference>
<dbReference type="InterPro" id="IPR050807">
    <property type="entry name" value="TransReg_Diox_bact_type"/>
</dbReference>
<keyword evidence="1" id="KW-0805">Transcription regulation</keyword>
<dbReference type="AlphaFoldDB" id="A0A9Q3YJM4"/>
<sequence length="73" mass="8216">MKNKIAIEFGERLALQRKKKGLLQKELSELCGFSLNYIGVLERGEKNITLEKVFTIAEKLGCSVYDLIPVEAS</sequence>
<dbReference type="Pfam" id="PF01381">
    <property type="entry name" value="HTH_3"/>
    <property type="match status" value="1"/>
</dbReference>
<dbReference type="PANTHER" id="PTHR46797">
    <property type="entry name" value="HTH-TYPE TRANSCRIPTIONAL REGULATOR"/>
    <property type="match status" value="1"/>
</dbReference>
<evidence type="ECO:0000313" key="6">
    <source>
        <dbReference type="Proteomes" id="UP000726777"/>
    </source>
</evidence>
<evidence type="ECO:0000256" key="1">
    <source>
        <dbReference type="ARBA" id="ARBA00023015"/>
    </source>
</evidence>
<dbReference type="CDD" id="cd00093">
    <property type="entry name" value="HTH_XRE"/>
    <property type="match status" value="1"/>
</dbReference>
<comment type="caution">
    <text evidence="5">The sequence shown here is derived from an EMBL/GenBank/DDBJ whole genome shotgun (WGS) entry which is preliminary data.</text>
</comment>
<evidence type="ECO:0000256" key="2">
    <source>
        <dbReference type="ARBA" id="ARBA00023125"/>
    </source>
</evidence>
<protein>
    <submittedName>
        <fullName evidence="5">Helix-turn-helix transcriptional regulator</fullName>
    </submittedName>
</protein>
<dbReference type="GO" id="GO:0003677">
    <property type="term" value="F:DNA binding"/>
    <property type="evidence" value="ECO:0007669"/>
    <property type="project" value="UniProtKB-KW"/>
</dbReference>
<keyword evidence="2" id="KW-0238">DNA-binding</keyword>
<proteinExistence type="predicted"/>
<dbReference type="InterPro" id="IPR001387">
    <property type="entry name" value="Cro/C1-type_HTH"/>
</dbReference>
<evidence type="ECO:0000259" key="4">
    <source>
        <dbReference type="PROSITE" id="PS50943"/>
    </source>
</evidence>